<dbReference type="SUPFAM" id="SSF56317">
    <property type="entry name" value="Carbon-nitrogen hydrolase"/>
    <property type="match status" value="1"/>
</dbReference>
<organism evidence="2 3">
    <name type="scientific">Rhizorhapis suberifaciens</name>
    <name type="common">corky root of lettuce</name>
    <dbReference type="NCBI Taxonomy" id="13656"/>
    <lineage>
        <taxon>Bacteria</taxon>
        <taxon>Pseudomonadati</taxon>
        <taxon>Pseudomonadota</taxon>
        <taxon>Alphaproteobacteria</taxon>
        <taxon>Sphingomonadales</taxon>
        <taxon>Sphingomonadaceae</taxon>
        <taxon>Rhizorhapis</taxon>
    </lineage>
</organism>
<dbReference type="InterPro" id="IPR003010">
    <property type="entry name" value="C-N_Hydrolase"/>
</dbReference>
<comment type="caution">
    <text evidence="2">The sequence shown here is derived from an EMBL/GenBank/DDBJ whole genome shotgun (WGS) entry which is preliminary data.</text>
</comment>
<dbReference type="GO" id="GO:0016787">
    <property type="term" value="F:hydrolase activity"/>
    <property type="evidence" value="ECO:0007669"/>
    <property type="project" value="UniProtKB-KW"/>
</dbReference>
<keyword evidence="2" id="KW-0378">Hydrolase</keyword>
<reference evidence="2 3" key="1">
    <citation type="submission" date="2020-08" db="EMBL/GenBank/DDBJ databases">
        <title>Genomic Encyclopedia of Type Strains, Phase IV (KMG-IV): sequencing the most valuable type-strain genomes for metagenomic binning, comparative biology and taxonomic classification.</title>
        <authorList>
            <person name="Goeker M."/>
        </authorList>
    </citation>
    <scope>NUCLEOTIDE SEQUENCE [LARGE SCALE GENOMIC DNA]</scope>
    <source>
        <strain evidence="2 3">DSM 7465</strain>
    </source>
</reference>
<sequence length="293" mass="32428">MTPARQKVRIATVQFQARTVASFADFTARVEYFVKLASDNDADFIAFPEFFTLALLSCQPPSLDVEVDIDRLTKLTPDLSALFQRLAKDYAINLIAGTHISRDHNGVPRNSCHVALRDGSLRLRQKIHATPNEASFWGIEGGDSADVIQTDCGPIGVLICYDSEFPELARHLVDQGARLLFVPFCTDSQPGYLRVRYCSQARAVENQCHVILSGNCGNLRGVANMDMQYGVSAILTPCDFPFPRDGIAGEATPNAEGMTIADINLADLDWVREKGSVRNLADRRNDLYATWKQ</sequence>
<accession>A0A840HRG3</accession>
<evidence type="ECO:0000259" key="1">
    <source>
        <dbReference type="PROSITE" id="PS50263"/>
    </source>
</evidence>
<dbReference type="EMBL" id="JACHOV010000002">
    <property type="protein sequence ID" value="MBB4640515.1"/>
    <property type="molecule type" value="Genomic_DNA"/>
</dbReference>
<keyword evidence="3" id="KW-1185">Reference proteome</keyword>
<dbReference type="InterPro" id="IPR036526">
    <property type="entry name" value="C-N_Hydrolase_sf"/>
</dbReference>
<dbReference type="Gene3D" id="3.60.110.10">
    <property type="entry name" value="Carbon-nitrogen hydrolase"/>
    <property type="match status" value="1"/>
</dbReference>
<name>A0A840HRG3_9SPHN</name>
<proteinExistence type="predicted"/>
<dbReference type="CDD" id="cd07574">
    <property type="entry name" value="nitrilase_Rim1_like"/>
    <property type="match status" value="1"/>
</dbReference>
<feature type="domain" description="CN hydrolase" evidence="1">
    <location>
        <begin position="8"/>
        <end position="265"/>
    </location>
</feature>
<evidence type="ECO:0000313" key="3">
    <source>
        <dbReference type="Proteomes" id="UP000575068"/>
    </source>
</evidence>
<dbReference type="AlphaFoldDB" id="A0A840HRG3"/>
<protein>
    <submittedName>
        <fullName evidence="2">Putative amidohydrolase</fullName>
    </submittedName>
</protein>
<gene>
    <name evidence="2" type="ORF">HNQ99_000803</name>
</gene>
<dbReference type="PANTHER" id="PTHR23088">
    <property type="entry name" value="NITRILASE-RELATED"/>
    <property type="match status" value="1"/>
</dbReference>
<dbReference type="Pfam" id="PF00795">
    <property type="entry name" value="CN_hydrolase"/>
    <property type="match status" value="1"/>
</dbReference>
<dbReference type="PROSITE" id="PS50263">
    <property type="entry name" value="CN_HYDROLASE"/>
    <property type="match status" value="1"/>
</dbReference>
<dbReference type="PANTHER" id="PTHR23088:SF50">
    <property type="entry name" value="HYDROLASE YHCX"/>
    <property type="match status" value="1"/>
</dbReference>
<dbReference type="Proteomes" id="UP000575068">
    <property type="component" value="Unassembled WGS sequence"/>
</dbReference>
<evidence type="ECO:0000313" key="2">
    <source>
        <dbReference type="EMBL" id="MBB4640515.1"/>
    </source>
</evidence>